<dbReference type="AlphaFoldDB" id="V6F0P8"/>
<dbReference type="Proteomes" id="UP000018922">
    <property type="component" value="Chromosome I"/>
</dbReference>
<dbReference type="EMBL" id="HG794546">
    <property type="protein sequence ID" value="CDK97846.1"/>
    <property type="molecule type" value="Genomic_DNA"/>
</dbReference>
<protein>
    <submittedName>
        <fullName evidence="1">Uncharacterized protein</fullName>
    </submittedName>
</protein>
<dbReference type="HOGENOM" id="CLU_2770964_0_0_5"/>
<name>V6F0P8_MAGGM</name>
<keyword evidence="2" id="KW-1185">Reference proteome</keyword>
<accession>V6F0P8</accession>
<gene>
    <name evidence="1" type="ordered locus">MGMSRv2__0631</name>
</gene>
<reference evidence="1 2" key="1">
    <citation type="journal article" date="2014" name="Genome Announc.">
        <title>Complete genome sequence of Magnetospirillum gryphiswaldense MSR-1.</title>
        <authorList>
            <person name="Wang X."/>
            <person name="Wang Q."/>
            <person name="Zhang W."/>
            <person name="Wang Y."/>
            <person name="Li L."/>
            <person name="Wen T."/>
            <person name="Zhang T."/>
            <person name="Zhang Y."/>
            <person name="Xu J."/>
            <person name="Hu J."/>
            <person name="Li S."/>
            <person name="Liu L."/>
            <person name="Liu J."/>
            <person name="Jiang W."/>
            <person name="Tian J."/>
            <person name="Li Y."/>
            <person name="Schuler D."/>
            <person name="Wang L."/>
            <person name="Li J."/>
        </authorList>
    </citation>
    <scope>NUCLEOTIDE SEQUENCE [LARGE SCALE GENOMIC DNA]</scope>
    <source>
        <strain evidence="2">DSM 6361 / JCM 21280 / NBRC 15271 / MSR-1</strain>
    </source>
</reference>
<evidence type="ECO:0000313" key="1">
    <source>
        <dbReference type="EMBL" id="CDK97846.1"/>
    </source>
</evidence>
<sequence length="69" mass="7904">MSIVLSFKDNGPAFDRANTVAQSMGLSMEEYLLACIAEGHKLLRNRYHPNDSDLEEPTFQRWGIPIHDR</sequence>
<dbReference type="STRING" id="1430440.MGMSRv2__0631"/>
<dbReference type="KEGG" id="mgy:MGMSRv2__0631"/>
<organism evidence="1 2">
    <name type="scientific">Magnetospirillum gryphiswaldense (strain DSM 6361 / JCM 21280 / NBRC 15271 / MSR-1)</name>
    <dbReference type="NCBI Taxonomy" id="431944"/>
    <lineage>
        <taxon>Bacteria</taxon>
        <taxon>Pseudomonadati</taxon>
        <taxon>Pseudomonadota</taxon>
        <taxon>Alphaproteobacteria</taxon>
        <taxon>Rhodospirillales</taxon>
        <taxon>Rhodospirillaceae</taxon>
        <taxon>Magnetospirillum</taxon>
    </lineage>
</organism>
<proteinExistence type="predicted"/>
<evidence type="ECO:0000313" key="2">
    <source>
        <dbReference type="Proteomes" id="UP000018922"/>
    </source>
</evidence>